<gene>
    <name evidence="1" type="ORF">TsFJ059_003827</name>
</gene>
<reference evidence="1 2" key="1">
    <citation type="submission" date="2021-08" db="EMBL/GenBank/DDBJ databases">
        <title>The highly contiguous genome resource for Trichoderma semiorbis FJ059, a fungal antagonistic to plant pathogens.</title>
        <authorList>
            <person name="Liu T."/>
        </authorList>
    </citation>
    <scope>NUCLEOTIDE SEQUENCE [LARGE SCALE GENOMIC DNA]</scope>
    <source>
        <strain evidence="1 2">FJ059</strain>
    </source>
</reference>
<organism evidence="1 2">
    <name type="scientific">Trichoderma semiorbis</name>
    <dbReference type="NCBI Taxonomy" id="1491008"/>
    <lineage>
        <taxon>Eukaryota</taxon>
        <taxon>Fungi</taxon>
        <taxon>Dikarya</taxon>
        <taxon>Ascomycota</taxon>
        <taxon>Pezizomycotina</taxon>
        <taxon>Sordariomycetes</taxon>
        <taxon>Hypocreomycetidae</taxon>
        <taxon>Hypocreales</taxon>
        <taxon>Hypocreaceae</taxon>
        <taxon>Trichoderma</taxon>
    </lineage>
</organism>
<evidence type="ECO:0000313" key="1">
    <source>
        <dbReference type="EMBL" id="KAH0529025.1"/>
    </source>
</evidence>
<sequence length="86" mass="10066">MVLEETAPFLSWRHNASFRLASGIYSGSSSSNGKEMLWSLPKLKMKLKPKHLPKHKPRLKLKLWLWPGQKLEHNTPKSLPKIMRRH</sequence>
<comment type="caution">
    <text evidence="1">The sequence shown here is derived from an EMBL/GenBank/DDBJ whole genome shotgun (WGS) entry which is preliminary data.</text>
</comment>
<dbReference type="Proteomes" id="UP000826573">
    <property type="component" value="Unassembled WGS sequence"/>
</dbReference>
<accession>A0A9P8KRS8</accession>
<dbReference type="AlphaFoldDB" id="A0A9P8KRS8"/>
<keyword evidence="2" id="KW-1185">Reference proteome</keyword>
<name>A0A9P8KRS8_9HYPO</name>
<protein>
    <submittedName>
        <fullName evidence="1">Uncharacterized protein</fullName>
    </submittedName>
</protein>
<evidence type="ECO:0000313" key="2">
    <source>
        <dbReference type="Proteomes" id="UP000826573"/>
    </source>
</evidence>
<proteinExistence type="predicted"/>
<dbReference type="EMBL" id="JAIMJC010000002">
    <property type="protein sequence ID" value="KAH0529025.1"/>
    <property type="molecule type" value="Genomic_DNA"/>
</dbReference>